<evidence type="ECO:0000313" key="1">
    <source>
        <dbReference type="EMBL" id="KCZ95306.1"/>
    </source>
</evidence>
<keyword evidence="2" id="KW-1185">Reference proteome</keyword>
<proteinExistence type="predicted"/>
<dbReference type="PATRIC" id="fig|1280951.3.peg.1323"/>
<organism evidence="1 2">
    <name type="scientific">Hyphomonas hirschiana VP5</name>
    <dbReference type="NCBI Taxonomy" id="1280951"/>
    <lineage>
        <taxon>Bacteria</taxon>
        <taxon>Pseudomonadati</taxon>
        <taxon>Pseudomonadota</taxon>
        <taxon>Alphaproteobacteria</taxon>
        <taxon>Hyphomonadales</taxon>
        <taxon>Hyphomonadaceae</taxon>
        <taxon>Hyphomonas</taxon>
    </lineage>
</organism>
<reference evidence="1 2" key="1">
    <citation type="submission" date="2013-04" db="EMBL/GenBank/DDBJ databases">
        <title>Hyphomonas hirschiana VP5 Genome Sequencing.</title>
        <authorList>
            <person name="Lai Q."/>
            <person name="Shao Z."/>
        </authorList>
    </citation>
    <scope>NUCLEOTIDE SEQUENCE [LARGE SCALE GENOMIC DNA]</scope>
    <source>
        <strain evidence="1 2">VP5</strain>
    </source>
</reference>
<gene>
    <name evidence="1" type="ORF">HHI_06534</name>
</gene>
<sequence length="162" mass="17229">MNRAWPLTPLLLIAISVLIAGAGNLMYVRPVIAPAALPVVSSNSSQPHQPADETPLLIIVPRGDSGESMRNVLARSPFSPARAAFSRYAPSEPVPAEPQYNPEFVGLLGKGDTVRAMITWNPGEPAQVHAIGDPTPWGELVSASSNELLFEGPAGEKLLKLF</sequence>
<dbReference type="Proteomes" id="UP000025061">
    <property type="component" value="Unassembled WGS sequence"/>
</dbReference>
<evidence type="ECO:0000313" key="2">
    <source>
        <dbReference type="Proteomes" id="UP000025061"/>
    </source>
</evidence>
<dbReference type="OrthoDB" id="9995563at2"/>
<dbReference type="AlphaFoldDB" id="A0A059FXS2"/>
<name>A0A059FXS2_9PROT</name>
<protein>
    <submittedName>
        <fullName evidence="1">Uncharacterized protein</fullName>
    </submittedName>
</protein>
<comment type="caution">
    <text evidence="1">The sequence shown here is derived from an EMBL/GenBank/DDBJ whole genome shotgun (WGS) entry which is preliminary data.</text>
</comment>
<dbReference type="RefSeq" id="WP_011647515.1">
    <property type="nucleotide sequence ID" value="NZ_ARYI01000004.1"/>
</dbReference>
<dbReference type="EMBL" id="ARYI01000004">
    <property type="protein sequence ID" value="KCZ95306.1"/>
    <property type="molecule type" value="Genomic_DNA"/>
</dbReference>
<accession>A0A059FXS2</accession>